<keyword evidence="3" id="KW-0813">Transport</keyword>
<dbReference type="Gene3D" id="3.40.50.300">
    <property type="entry name" value="P-loop containing nucleotide triphosphate hydrolases"/>
    <property type="match status" value="2"/>
</dbReference>
<dbReference type="Proteomes" id="UP000694422">
    <property type="component" value="Unplaced"/>
</dbReference>
<keyword evidence="6" id="KW-0547">Nucleotide-binding</keyword>
<keyword evidence="4 11" id="KW-0812">Transmembrane</keyword>
<evidence type="ECO:0000256" key="8">
    <source>
        <dbReference type="ARBA" id="ARBA00022989"/>
    </source>
</evidence>
<evidence type="ECO:0000256" key="1">
    <source>
        <dbReference type="ARBA" id="ARBA00004127"/>
    </source>
</evidence>
<feature type="transmembrane region" description="Helical" evidence="11">
    <location>
        <begin position="803"/>
        <end position="825"/>
    </location>
</feature>
<feature type="domain" description="ABC transmembrane type-1" evidence="13">
    <location>
        <begin position="806"/>
        <end position="1090"/>
    </location>
</feature>
<dbReference type="GO" id="GO:0015216">
    <property type="term" value="F:purine nucleotide transmembrane transporter activity"/>
    <property type="evidence" value="ECO:0007669"/>
    <property type="project" value="TreeGrafter"/>
</dbReference>
<dbReference type="InterPro" id="IPR027417">
    <property type="entry name" value="P-loop_NTPase"/>
</dbReference>
<name>A0A8C9QM01_SPEDA</name>
<evidence type="ECO:0000256" key="5">
    <source>
        <dbReference type="ARBA" id="ARBA00022737"/>
    </source>
</evidence>
<keyword evidence="10" id="KW-0325">Glycoprotein</keyword>
<dbReference type="InterPro" id="IPR036640">
    <property type="entry name" value="ABC1_TM_sf"/>
</dbReference>
<dbReference type="FunFam" id="3.40.50.300:FF:001958">
    <property type="entry name" value="ATP binding cassette subfamily C member 11"/>
    <property type="match status" value="1"/>
</dbReference>
<keyword evidence="5" id="KW-0677">Repeat</keyword>
<dbReference type="PROSITE" id="PS50929">
    <property type="entry name" value="ABC_TM1F"/>
    <property type="match status" value="2"/>
</dbReference>
<reference evidence="14" key="2">
    <citation type="submission" date="2025-09" db="UniProtKB">
        <authorList>
            <consortium name="Ensembl"/>
        </authorList>
    </citation>
    <scope>IDENTIFICATION</scope>
</reference>
<comment type="similarity">
    <text evidence="2">Belongs to the ABC transporter superfamily. ABCC family. Conjugate transporter (TC 3.A.1.208) subfamily.</text>
</comment>
<dbReference type="FunFam" id="1.20.1560.10:FF:000015">
    <property type="entry name" value="multidrug resistance-associated protein 5 isoform X1"/>
    <property type="match status" value="1"/>
</dbReference>
<evidence type="ECO:0000256" key="9">
    <source>
        <dbReference type="ARBA" id="ARBA00023136"/>
    </source>
</evidence>
<reference evidence="14" key="1">
    <citation type="submission" date="2025-08" db="UniProtKB">
        <authorList>
            <consortium name="Ensembl"/>
        </authorList>
    </citation>
    <scope>IDENTIFICATION</scope>
</reference>
<evidence type="ECO:0000256" key="11">
    <source>
        <dbReference type="SAM" id="Phobius"/>
    </source>
</evidence>
<feature type="transmembrane region" description="Helical" evidence="11">
    <location>
        <begin position="414"/>
        <end position="439"/>
    </location>
</feature>
<sequence>MTRRRTYWVPNSSGGPVNLGFDISDDVVSGLGYKTDTLQDGPGSQQERKPEARGAVDVLPWEQYQAAWRTTIPFRPQPTFPAPHPMDDAGLFSYLTLSWLTPLMIKGLQNRLDENSIPLLSVHDASAKNVKRLHCLWDEEVSRHGIEKASMLRVILRFQRTRIIFGVLLGCCFCVTSTLGPLLVIPKILEYSQDLSGNIVHGVGLCFALFLTESLKSLSLCSIWIVNQHTGIRIRTAISSFAFQRLLQLKSLTHITSGEAIGFFTSDIHYLFEGVYYGPMLLLACSLLLSCSIATYHILGPSVLIATVCYLLVFPLEVTSFVKIQELTSEVSDQRICVTSEVLTRIKLVKMYTWERPFAETIKDLRRKERKLLEKSGLIQSLTTATLFITPTVAIAAMFLAHTFLELKLTANEAFIAVATLNPLRLAVFFVPFAVKALMNSKSAVARFKKFFLQESPGSYVQALEDPSKALVLEEATLSWRQTCPGIVNGALELERNRHVAEGVTRAQPSLHALRPEDKEGSFGPELHKINLVVPKGMMLGVCGNTGSGKSSLLSAILGEMHLLEGTVGVCGSLAYVPQQAWILGGSIRENILMGGQYDKARYLQVLHCCSLNQDLETLPFGDMTEIGERGLNLSGGQKQRISLARAVYANHQLYLLDDPLSAVDTLVGKCIFEECIRKTLRGKTVILVTHQLQYLEFCDQIILLEDGKICENGTHGELMQKGGRYAHLVQKMREDALQDTLQEAAETAENTQEAVQALATGKEEPLKENAVPEEQLTKKEEMEEGSLSWSVYLQYIRAAGGCLSVTVFLLMVVIVFLTIFNLWWLNYWLAQGSGTNCSQESNRTTTDPGDILDNPQLPFYQLVYGLSTLCLICTGICSSGVFTKVTRKASTVLHDKLLDKVSCCPMSFFDTTPIGRLLNCFAGDLDELDQLLPTVTEEFLLLFLMVIVILIIFGVLSPYIFLMAAIIGVVCLVYYTIFKRAINVFKRLENYSRSPLFSHILTSLHGLSSIRVYGKTEDFLSQNLNILLSSLRWVALRMEILGNLLTLTFALFVAFGFSSSLYVYKVMAINLVLQLASSFQSTARFGSEAEAHFTAMCVSEAPLHMEGTCCPPGWPQHGEITFQDYQMKYRDHTPVVLDGINLTIGGQEVVGIVGRTGSGKSSLGAALFRLAEPTAGRILIDGVDICSISLEDLRSKLSVIPQDPVLFSGTIRFNLDPFDRHTDEQIWDVLEKIFLTKTISKFPQGLHTEVVENGGNFSVGERQLLCTARALLQDAKIVFIDEATASIDPETDTLIQRTIHEAFRGCTVLVIAHRVSTVLNCDRILVMGNGKVVEFDRPEVLQKQPGSLFAALLTTAHSSLS</sequence>
<evidence type="ECO:0000256" key="6">
    <source>
        <dbReference type="ARBA" id="ARBA00022741"/>
    </source>
</evidence>
<feature type="domain" description="ABC transporter" evidence="12">
    <location>
        <begin position="1121"/>
        <end position="1355"/>
    </location>
</feature>
<feature type="transmembrane region" description="Helical" evidence="11">
    <location>
        <begin position="863"/>
        <end position="883"/>
    </location>
</feature>
<dbReference type="SMART" id="SM00382">
    <property type="entry name" value="AAA"/>
    <property type="match status" value="2"/>
</dbReference>
<dbReference type="InterPro" id="IPR003439">
    <property type="entry name" value="ABC_transporter-like_ATP-bd"/>
</dbReference>
<dbReference type="SUPFAM" id="SSF52540">
    <property type="entry name" value="P-loop containing nucleoside triphosphate hydrolases"/>
    <property type="match status" value="2"/>
</dbReference>
<dbReference type="CDD" id="cd03250">
    <property type="entry name" value="ABCC_MRP_domain1"/>
    <property type="match status" value="1"/>
</dbReference>
<dbReference type="CDD" id="cd18599">
    <property type="entry name" value="ABC_6TM_MRP5_8_9_D2"/>
    <property type="match status" value="1"/>
</dbReference>
<comment type="subcellular location">
    <subcellularLocation>
        <location evidence="1">Endomembrane system</location>
        <topology evidence="1">Multi-pass membrane protein</topology>
    </subcellularLocation>
</comment>
<feature type="transmembrane region" description="Helical" evidence="11">
    <location>
        <begin position="302"/>
        <end position="322"/>
    </location>
</feature>
<feature type="transmembrane region" description="Helical" evidence="11">
    <location>
        <begin position="1041"/>
        <end position="1065"/>
    </location>
</feature>
<evidence type="ECO:0000256" key="4">
    <source>
        <dbReference type="ARBA" id="ARBA00022692"/>
    </source>
</evidence>
<dbReference type="CDD" id="cd03244">
    <property type="entry name" value="ABCC_MRP_domain2"/>
    <property type="match status" value="1"/>
</dbReference>
<feature type="transmembrane region" description="Helical" evidence="11">
    <location>
        <begin position="199"/>
        <end position="226"/>
    </location>
</feature>
<feature type="domain" description="ABC transporter" evidence="12">
    <location>
        <begin position="511"/>
        <end position="732"/>
    </location>
</feature>
<evidence type="ECO:0000313" key="15">
    <source>
        <dbReference type="Proteomes" id="UP000694422"/>
    </source>
</evidence>
<keyword evidence="8 11" id="KW-1133">Transmembrane helix</keyword>
<evidence type="ECO:0000256" key="10">
    <source>
        <dbReference type="ARBA" id="ARBA00023180"/>
    </source>
</evidence>
<dbReference type="GO" id="GO:0140359">
    <property type="term" value="F:ABC-type transporter activity"/>
    <property type="evidence" value="ECO:0007669"/>
    <property type="project" value="InterPro"/>
</dbReference>
<dbReference type="PROSITE" id="PS50893">
    <property type="entry name" value="ABC_TRANSPORTER_2"/>
    <property type="match status" value="2"/>
</dbReference>
<dbReference type="PROSITE" id="PS00211">
    <property type="entry name" value="ABC_TRANSPORTER_1"/>
    <property type="match status" value="1"/>
</dbReference>
<dbReference type="GO" id="GO:0005886">
    <property type="term" value="C:plasma membrane"/>
    <property type="evidence" value="ECO:0007669"/>
    <property type="project" value="TreeGrafter"/>
</dbReference>
<dbReference type="InterPro" id="IPR011527">
    <property type="entry name" value="ABC1_TM_dom"/>
</dbReference>
<evidence type="ECO:0000256" key="2">
    <source>
        <dbReference type="ARBA" id="ARBA00009726"/>
    </source>
</evidence>
<dbReference type="Ensembl" id="ENSSDAT00000026636.1">
    <property type="protein sequence ID" value="ENSSDAP00000023275.1"/>
    <property type="gene ID" value="ENSSDAG00000021171.1"/>
</dbReference>
<keyword evidence="15" id="KW-1185">Reference proteome</keyword>
<dbReference type="Pfam" id="PF00664">
    <property type="entry name" value="ABC_membrane"/>
    <property type="match status" value="2"/>
</dbReference>
<feature type="transmembrane region" description="Helical" evidence="11">
    <location>
        <begin position="275"/>
        <end position="296"/>
    </location>
</feature>
<proteinExistence type="inferred from homology"/>
<dbReference type="GO" id="GO:0008514">
    <property type="term" value="F:organic anion transmembrane transporter activity"/>
    <property type="evidence" value="ECO:0007669"/>
    <property type="project" value="TreeGrafter"/>
</dbReference>
<dbReference type="Gene3D" id="1.20.1560.10">
    <property type="entry name" value="ABC transporter type 1, transmembrane domain"/>
    <property type="match status" value="2"/>
</dbReference>
<evidence type="ECO:0000313" key="14">
    <source>
        <dbReference type="Ensembl" id="ENSSDAP00000023275.1"/>
    </source>
</evidence>
<dbReference type="GO" id="GO:0012505">
    <property type="term" value="C:endomembrane system"/>
    <property type="evidence" value="ECO:0007669"/>
    <property type="project" value="UniProtKB-SubCell"/>
</dbReference>
<dbReference type="GO" id="GO:0016887">
    <property type="term" value="F:ATP hydrolysis activity"/>
    <property type="evidence" value="ECO:0007669"/>
    <property type="project" value="InterPro"/>
</dbReference>
<feature type="transmembrane region" description="Helical" evidence="11">
    <location>
        <begin position="940"/>
        <end position="956"/>
    </location>
</feature>
<keyword evidence="9 11" id="KW-0472">Membrane</keyword>
<dbReference type="InterPro" id="IPR050173">
    <property type="entry name" value="ABC_transporter_C-like"/>
</dbReference>
<evidence type="ECO:0000256" key="3">
    <source>
        <dbReference type="ARBA" id="ARBA00022448"/>
    </source>
</evidence>
<dbReference type="FunFam" id="3.40.50.300:FF:002030">
    <property type="entry name" value="ATP-binding cassette sub-family C member 11 isoform X2"/>
    <property type="match status" value="1"/>
</dbReference>
<evidence type="ECO:0000259" key="13">
    <source>
        <dbReference type="PROSITE" id="PS50929"/>
    </source>
</evidence>
<organism evidence="14 15">
    <name type="scientific">Spermophilus dauricus</name>
    <name type="common">Daurian ground squirrel</name>
    <dbReference type="NCBI Taxonomy" id="99837"/>
    <lineage>
        <taxon>Eukaryota</taxon>
        <taxon>Metazoa</taxon>
        <taxon>Chordata</taxon>
        <taxon>Craniata</taxon>
        <taxon>Vertebrata</taxon>
        <taxon>Euteleostomi</taxon>
        <taxon>Mammalia</taxon>
        <taxon>Eutheria</taxon>
        <taxon>Euarchontoglires</taxon>
        <taxon>Glires</taxon>
        <taxon>Rodentia</taxon>
        <taxon>Sciuromorpha</taxon>
        <taxon>Sciuridae</taxon>
        <taxon>Xerinae</taxon>
        <taxon>Marmotini</taxon>
        <taxon>Spermophilus</taxon>
    </lineage>
</organism>
<dbReference type="FunFam" id="3.40.50.300:FF:001303">
    <property type="entry name" value="ATP binding cassette subfamily C member 11"/>
    <property type="match status" value="1"/>
</dbReference>
<feature type="domain" description="ABC transmembrane type-1" evidence="13">
    <location>
        <begin position="164"/>
        <end position="440"/>
    </location>
</feature>
<feature type="transmembrane region" description="Helical" evidence="11">
    <location>
        <begin position="377"/>
        <end position="402"/>
    </location>
</feature>
<dbReference type="InterPro" id="IPR017871">
    <property type="entry name" value="ABC_transporter-like_CS"/>
</dbReference>
<dbReference type="PANTHER" id="PTHR24223:SF168">
    <property type="entry name" value="ATP-BINDING CASSETTE SUB-FAMILY C MEMBER 11"/>
    <property type="match status" value="1"/>
</dbReference>
<dbReference type="FunFam" id="1.20.1560.10:FF:000012">
    <property type="entry name" value="ATP binding cassette subfamily C member 5"/>
    <property type="match status" value="1"/>
</dbReference>
<feature type="transmembrane region" description="Helical" evidence="11">
    <location>
        <begin position="962"/>
        <end position="979"/>
    </location>
</feature>
<feature type="transmembrane region" description="Helical" evidence="11">
    <location>
        <begin position="163"/>
        <end position="184"/>
    </location>
</feature>
<dbReference type="Pfam" id="PF00005">
    <property type="entry name" value="ABC_tran"/>
    <property type="match status" value="2"/>
</dbReference>
<accession>A0A8C9QM01</accession>
<dbReference type="GO" id="GO:0005524">
    <property type="term" value="F:ATP binding"/>
    <property type="evidence" value="ECO:0007669"/>
    <property type="project" value="UniProtKB-KW"/>
</dbReference>
<keyword evidence="7" id="KW-0067">ATP-binding</keyword>
<evidence type="ECO:0000256" key="7">
    <source>
        <dbReference type="ARBA" id="ARBA00022840"/>
    </source>
</evidence>
<protein>
    <submittedName>
        <fullName evidence="14">ATP binding cassette subfamily C member 11</fullName>
    </submittedName>
</protein>
<dbReference type="InterPro" id="IPR003593">
    <property type="entry name" value="AAA+_ATPase"/>
</dbReference>
<dbReference type="SUPFAM" id="SSF90123">
    <property type="entry name" value="ABC transporter transmembrane region"/>
    <property type="match status" value="2"/>
</dbReference>
<evidence type="ECO:0000259" key="12">
    <source>
        <dbReference type="PROSITE" id="PS50893"/>
    </source>
</evidence>
<dbReference type="PANTHER" id="PTHR24223">
    <property type="entry name" value="ATP-BINDING CASSETTE SUB-FAMILY C"/>
    <property type="match status" value="1"/>
</dbReference>